<dbReference type="EMBL" id="JXXN02002820">
    <property type="protein sequence ID" value="THD22348.1"/>
    <property type="molecule type" value="Genomic_DNA"/>
</dbReference>
<evidence type="ECO:0000256" key="3">
    <source>
        <dbReference type="ARBA" id="ARBA00022473"/>
    </source>
</evidence>
<dbReference type="Gene3D" id="1.10.472.80">
    <property type="entry name" value="Ypt/Rab-GAP domain of gyp1p, domain 3"/>
    <property type="match status" value="1"/>
</dbReference>
<feature type="domain" description="Rhodanese" evidence="7">
    <location>
        <begin position="419"/>
        <end position="531"/>
    </location>
</feature>
<dbReference type="InterPro" id="IPR039755">
    <property type="entry name" value="TBC1D23"/>
</dbReference>
<accession>A0A4E0RMA4</accession>
<evidence type="ECO:0000256" key="5">
    <source>
        <dbReference type="SAM" id="MobiDB-lite"/>
    </source>
</evidence>
<dbReference type="Pfam" id="PF00581">
    <property type="entry name" value="Rhodanese"/>
    <property type="match status" value="1"/>
</dbReference>
<sequence length="901" mass="99617">MSTSSDGVEVDDSWRVDLEIALLEDADFFRIRTICANRPVPANTRAEVWRICLQPELQGQGMTGFRNVFELENQHELHIDCKRAAQEAVEFLSSQSSEHTACLKLCESDDDGDNVQGSPLADEDKFDFGRETEPDQPHGIPSVIQLTSDFESVITHFTETYSLIYTSDNGWVSILKLLYCTLKPVDKHDLYACFSSVYHRFIPNGPDVDHRMCHVFRLLFQYHEPELCNLLESLKITPNLYAKYWLFSLFANTISHAALVALWDVYFLISDPLLGLYIVLVLLINAKPSLMDTNDLGLISDGVSCSLDEVSERKSTKTFDKNTVLQTLLDLPKPMEANDVTSLIELTQLFSSRTPSSFRSEFSSFLFGNTVLDAEDGPSMPSVGHLCLPVTVQEVLEAQAASLKYSNGTAADVPNEFKPSVRFLLVDCRPADQYNSGHLNTAFFIDSQLLLSDPNSFQSTVEALLQSQKRALNAGSHAAGEHITFLSSGRPEEDQITNMVVAAFLRLNTPYVSLIKGGYVALHETLGPQQIGRSLVSHNSRECLCCQNQPLKKDSVAGLFESDSKNIKKDISTTKQPLPSMSTSKSMSGFFSKLSSSIFKSANTIEPQRVPVSTRQARDTINTTDKTTLTNTTTRPEVRGAVTGVKLSQAQHERPASYRNTASVFSIDEEEDVDDLSISDSGLVTSVRDDTAESPTQKNPVESRNVSWLRRLTAAIHVVETDLPKGDIPSRSGGLDDSEPGDLIDTTQWSSRSELHGVFDCQLIDTRGRLSDSGYLVLAERHLLVLRDHSPRSPARLIASIGSAVQSAFARTSSSGVDSAKITARARHAVVLRSAPLALITRITANRRLPECITFHYSGKDPTDLLQLNEPVMGIRDRLYLPQAGEAVRMIKLAICHVTMA</sequence>
<dbReference type="Gene3D" id="3.40.250.10">
    <property type="entry name" value="Rhodanese-like domain"/>
    <property type="match status" value="1"/>
</dbReference>
<keyword evidence="4" id="KW-0333">Golgi apparatus</keyword>
<dbReference type="PANTHER" id="PTHR13297:SF5">
    <property type="entry name" value="TBC1 DOMAIN FAMILY MEMBER 23"/>
    <property type="match status" value="1"/>
</dbReference>
<evidence type="ECO:0000313" key="9">
    <source>
        <dbReference type="Proteomes" id="UP000230066"/>
    </source>
</evidence>
<dbReference type="GO" id="GO:0099041">
    <property type="term" value="P:vesicle tethering to Golgi"/>
    <property type="evidence" value="ECO:0007669"/>
    <property type="project" value="TreeGrafter"/>
</dbReference>
<dbReference type="Pfam" id="PF00566">
    <property type="entry name" value="RabGAP-TBC"/>
    <property type="match status" value="1"/>
</dbReference>
<evidence type="ECO:0000256" key="1">
    <source>
        <dbReference type="ARBA" id="ARBA00004601"/>
    </source>
</evidence>
<dbReference type="PROSITE" id="PS50206">
    <property type="entry name" value="RHODANESE_3"/>
    <property type="match status" value="1"/>
</dbReference>
<dbReference type="SMART" id="SM00164">
    <property type="entry name" value="TBC"/>
    <property type="match status" value="1"/>
</dbReference>
<dbReference type="Proteomes" id="UP000230066">
    <property type="component" value="Unassembled WGS sequence"/>
</dbReference>
<dbReference type="InterPro" id="IPR001763">
    <property type="entry name" value="Rhodanese-like_dom"/>
</dbReference>
<comment type="caution">
    <text evidence="8">The sequence shown here is derived from an EMBL/GenBank/DDBJ whole genome shotgun (WGS) entry which is preliminary data.</text>
</comment>
<dbReference type="SUPFAM" id="SSF52821">
    <property type="entry name" value="Rhodanese/Cell cycle control phosphatase"/>
    <property type="match status" value="1"/>
</dbReference>
<protein>
    <recommendedName>
        <fullName evidence="2">TBC1 domain family member 23</fullName>
    </recommendedName>
</protein>
<evidence type="ECO:0000313" key="8">
    <source>
        <dbReference type="EMBL" id="THD22348.1"/>
    </source>
</evidence>
<keyword evidence="9" id="KW-1185">Reference proteome</keyword>
<feature type="region of interest" description="Disordered" evidence="5">
    <location>
        <begin position="111"/>
        <end position="139"/>
    </location>
</feature>
<dbReference type="AlphaFoldDB" id="A0A4E0RMA4"/>
<keyword evidence="3" id="KW-0217">Developmental protein</keyword>
<dbReference type="InterPro" id="IPR000195">
    <property type="entry name" value="Rab-GAP-TBC_dom"/>
</dbReference>
<proteinExistence type="predicted"/>
<dbReference type="PANTHER" id="PTHR13297">
    <property type="entry name" value="TBC1 DOMAIN FAMILY MEMBER 23-RELATED"/>
    <property type="match status" value="1"/>
</dbReference>
<dbReference type="PROSITE" id="PS50086">
    <property type="entry name" value="TBC_RABGAP"/>
    <property type="match status" value="1"/>
</dbReference>
<dbReference type="SUPFAM" id="SSF47923">
    <property type="entry name" value="Ypt/Rab-GAP domain of gyp1p"/>
    <property type="match status" value="1"/>
</dbReference>
<comment type="subcellular location">
    <subcellularLocation>
        <location evidence="1">Golgi apparatus</location>
        <location evidence="1">trans-Golgi network</location>
    </subcellularLocation>
</comment>
<evidence type="ECO:0000256" key="4">
    <source>
        <dbReference type="ARBA" id="ARBA00023034"/>
    </source>
</evidence>
<evidence type="ECO:0000259" key="6">
    <source>
        <dbReference type="PROSITE" id="PS50086"/>
    </source>
</evidence>
<name>A0A4E0RMA4_FASHE</name>
<evidence type="ECO:0000259" key="7">
    <source>
        <dbReference type="PROSITE" id="PS50206"/>
    </source>
</evidence>
<dbReference type="InterPro" id="IPR035969">
    <property type="entry name" value="Rab-GAP_TBC_sf"/>
</dbReference>
<dbReference type="GO" id="GO:0005829">
    <property type="term" value="C:cytosol"/>
    <property type="evidence" value="ECO:0007669"/>
    <property type="project" value="GOC"/>
</dbReference>
<reference evidence="8" key="1">
    <citation type="submission" date="2019-03" db="EMBL/GenBank/DDBJ databases">
        <title>Improved annotation for the trematode Fasciola hepatica.</title>
        <authorList>
            <person name="Choi Y.-J."/>
            <person name="Martin J."/>
            <person name="Mitreva M."/>
        </authorList>
    </citation>
    <scope>NUCLEOTIDE SEQUENCE [LARGE SCALE GENOMIC DNA]</scope>
</reference>
<dbReference type="InterPro" id="IPR036873">
    <property type="entry name" value="Rhodanese-like_dom_sf"/>
</dbReference>
<dbReference type="GO" id="GO:0005802">
    <property type="term" value="C:trans-Golgi network"/>
    <property type="evidence" value="ECO:0007669"/>
    <property type="project" value="TreeGrafter"/>
</dbReference>
<organism evidence="8 9">
    <name type="scientific">Fasciola hepatica</name>
    <name type="common">Liver fluke</name>
    <dbReference type="NCBI Taxonomy" id="6192"/>
    <lineage>
        <taxon>Eukaryota</taxon>
        <taxon>Metazoa</taxon>
        <taxon>Spiralia</taxon>
        <taxon>Lophotrochozoa</taxon>
        <taxon>Platyhelminthes</taxon>
        <taxon>Trematoda</taxon>
        <taxon>Digenea</taxon>
        <taxon>Plagiorchiida</taxon>
        <taxon>Echinostomata</taxon>
        <taxon>Echinostomatoidea</taxon>
        <taxon>Fasciolidae</taxon>
        <taxon>Fasciola</taxon>
    </lineage>
</organism>
<dbReference type="CDD" id="cd20788">
    <property type="entry name" value="TBC1D23_C-like"/>
    <property type="match status" value="1"/>
</dbReference>
<feature type="region of interest" description="Disordered" evidence="5">
    <location>
        <begin position="723"/>
        <end position="747"/>
    </location>
</feature>
<feature type="domain" description="Rab-GAP TBC" evidence="6">
    <location>
        <begin position="39"/>
        <end position="270"/>
    </location>
</feature>
<gene>
    <name evidence="8" type="ORF">D915_006753</name>
</gene>
<feature type="compositionally biased region" description="Basic and acidic residues" evidence="5">
    <location>
        <begin position="122"/>
        <end position="136"/>
    </location>
</feature>
<dbReference type="GO" id="GO:0042147">
    <property type="term" value="P:retrograde transport, endosome to Golgi"/>
    <property type="evidence" value="ECO:0007669"/>
    <property type="project" value="InterPro"/>
</dbReference>
<evidence type="ECO:0000256" key="2">
    <source>
        <dbReference type="ARBA" id="ARBA00014207"/>
    </source>
</evidence>